<organism evidence="2 3">
    <name type="scientific">Halobacillus locisalis</name>
    <dbReference type="NCBI Taxonomy" id="220753"/>
    <lineage>
        <taxon>Bacteria</taxon>
        <taxon>Bacillati</taxon>
        <taxon>Bacillota</taxon>
        <taxon>Bacilli</taxon>
        <taxon>Bacillales</taxon>
        <taxon>Bacillaceae</taxon>
        <taxon>Halobacillus</taxon>
    </lineage>
</organism>
<dbReference type="Pfam" id="PF00583">
    <property type="entry name" value="Acetyltransf_1"/>
    <property type="match status" value="1"/>
</dbReference>
<proteinExistence type="predicted"/>
<name>A0A838CXE0_9BACI</name>
<evidence type="ECO:0000259" key="1">
    <source>
        <dbReference type="PROSITE" id="PS51186"/>
    </source>
</evidence>
<keyword evidence="3" id="KW-1185">Reference proteome</keyword>
<dbReference type="Proteomes" id="UP000571017">
    <property type="component" value="Unassembled WGS sequence"/>
</dbReference>
<feature type="domain" description="N-acetyltransferase" evidence="1">
    <location>
        <begin position="131"/>
        <end position="280"/>
    </location>
</feature>
<gene>
    <name evidence="2" type="primary">ablB</name>
    <name evidence="2" type="ORF">H0266_17025</name>
</gene>
<sequence length="280" mass="31703">MVSNQSFSVTALMEKEDFHIEPISRRIKVYELPDEISESYMKGLHAVAEEMDCDKIIVYVQTGSDAETTVKDFSFQQEAEIKGFFNGKDATIYASFLDQSRNLPDPENVISDVKAMNVAECKKRKLQEGYSMIWGTEEHAEEMAAFYASVFDQYPTPIHDPEYIVQMMRDDVYFSLIYHEGELVSACSADLFTDFNAAEFTDCATLSSQRGKGLLSIQYPMLEKKMRELGVHTMFSYTRAISMGMNIVAAQQGFSYGGCMVQNSTIATGLEDMNIWYKAL</sequence>
<dbReference type="NCBIfam" id="TIGR03827">
    <property type="entry name" value="GNAT_ablB"/>
    <property type="match status" value="1"/>
</dbReference>
<dbReference type="InterPro" id="IPR016181">
    <property type="entry name" value="Acyl_CoA_acyltransferase"/>
</dbReference>
<accession>A0A838CXE0</accession>
<dbReference type="InterPro" id="IPR000182">
    <property type="entry name" value="GNAT_dom"/>
</dbReference>
<dbReference type="SUPFAM" id="SSF55729">
    <property type="entry name" value="Acyl-CoA N-acyltransferases (Nat)"/>
    <property type="match status" value="1"/>
</dbReference>
<comment type="caution">
    <text evidence="2">The sequence shown here is derived from an EMBL/GenBank/DDBJ whole genome shotgun (WGS) entry which is preliminary data.</text>
</comment>
<dbReference type="RefSeq" id="WP_181473655.1">
    <property type="nucleotide sequence ID" value="NZ_JACEFG010000004.1"/>
</dbReference>
<keyword evidence="2" id="KW-0808">Transferase</keyword>
<dbReference type="PROSITE" id="PS51186">
    <property type="entry name" value="GNAT"/>
    <property type="match status" value="1"/>
</dbReference>
<evidence type="ECO:0000313" key="3">
    <source>
        <dbReference type="Proteomes" id="UP000571017"/>
    </source>
</evidence>
<protein>
    <submittedName>
        <fullName evidence="2">Putative beta-lysine N-acetyltransferase</fullName>
    </submittedName>
</protein>
<evidence type="ECO:0000313" key="2">
    <source>
        <dbReference type="EMBL" id="MBA2176593.1"/>
    </source>
</evidence>
<dbReference type="AlphaFoldDB" id="A0A838CXE0"/>
<dbReference type="EMBL" id="JACEFG010000004">
    <property type="protein sequence ID" value="MBA2176593.1"/>
    <property type="molecule type" value="Genomic_DNA"/>
</dbReference>
<dbReference type="Gene3D" id="3.40.630.30">
    <property type="match status" value="1"/>
</dbReference>
<dbReference type="InterPro" id="IPR022525">
    <property type="entry name" value="GNAT_AblB"/>
</dbReference>
<reference evidence="2 3" key="1">
    <citation type="journal article" date="2004" name="Extremophiles">
        <title>Halobacillus locisalis sp. nov., a halophilic bacterium isolated from a marine solar saltern of the Yellow Sea in Korea.</title>
        <authorList>
            <person name="Yoon J.H."/>
            <person name="Kang K.H."/>
            <person name="Oh T.K."/>
            <person name="Park Y.H."/>
        </authorList>
    </citation>
    <scope>NUCLEOTIDE SEQUENCE [LARGE SCALE GENOMIC DNA]</scope>
    <source>
        <strain evidence="2 3">KCTC 3788</strain>
    </source>
</reference>
<dbReference type="GO" id="GO:0008080">
    <property type="term" value="F:N-acetyltransferase activity"/>
    <property type="evidence" value="ECO:0007669"/>
    <property type="project" value="InterPro"/>
</dbReference>